<dbReference type="AlphaFoldDB" id="A0AAN7BK90"/>
<keyword evidence="3 6" id="KW-1133">Transmembrane helix</keyword>
<protein>
    <recommendedName>
        <fullName evidence="7">Rhodopsin domain-containing protein</fullName>
    </recommendedName>
</protein>
<dbReference type="EMBL" id="MU865382">
    <property type="protein sequence ID" value="KAK4224804.1"/>
    <property type="molecule type" value="Genomic_DNA"/>
</dbReference>
<feature type="transmembrane region" description="Helical" evidence="6">
    <location>
        <begin position="100"/>
        <end position="118"/>
    </location>
</feature>
<feature type="transmembrane region" description="Helical" evidence="6">
    <location>
        <begin position="256"/>
        <end position="279"/>
    </location>
</feature>
<dbReference type="PANTHER" id="PTHR33048">
    <property type="entry name" value="PTH11-LIKE INTEGRAL MEMBRANE PROTEIN (AFU_ORTHOLOGUE AFUA_5G11245)"/>
    <property type="match status" value="1"/>
</dbReference>
<feature type="domain" description="Rhodopsin" evidence="7">
    <location>
        <begin position="43"/>
        <end position="280"/>
    </location>
</feature>
<comment type="similarity">
    <text evidence="5">Belongs to the SAT4 family.</text>
</comment>
<keyword evidence="4 6" id="KW-0472">Membrane</keyword>
<evidence type="ECO:0000256" key="2">
    <source>
        <dbReference type="ARBA" id="ARBA00022692"/>
    </source>
</evidence>
<keyword evidence="2 6" id="KW-0812">Transmembrane</keyword>
<evidence type="ECO:0000256" key="1">
    <source>
        <dbReference type="ARBA" id="ARBA00004141"/>
    </source>
</evidence>
<evidence type="ECO:0000313" key="8">
    <source>
        <dbReference type="EMBL" id="KAK4224804.1"/>
    </source>
</evidence>
<proteinExistence type="inferred from homology"/>
<feature type="transmembrane region" description="Helical" evidence="6">
    <location>
        <begin position="138"/>
        <end position="158"/>
    </location>
</feature>
<evidence type="ECO:0000256" key="6">
    <source>
        <dbReference type="SAM" id="Phobius"/>
    </source>
</evidence>
<accession>A0AAN7BK90</accession>
<feature type="transmembrane region" description="Helical" evidence="6">
    <location>
        <begin position="218"/>
        <end position="236"/>
    </location>
</feature>
<comment type="caution">
    <text evidence="8">The sequence shown here is derived from an EMBL/GenBank/DDBJ whole genome shotgun (WGS) entry which is preliminary data.</text>
</comment>
<feature type="transmembrane region" description="Helical" evidence="6">
    <location>
        <begin position="25"/>
        <end position="45"/>
    </location>
</feature>
<dbReference type="GO" id="GO:0016020">
    <property type="term" value="C:membrane"/>
    <property type="evidence" value="ECO:0007669"/>
    <property type="project" value="UniProtKB-SubCell"/>
</dbReference>
<evidence type="ECO:0000256" key="5">
    <source>
        <dbReference type="ARBA" id="ARBA00038359"/>
    </source>
</evidence>
<sequence>MATAEQFAPPPPLYPQTNDDRGPQLLHVSWGLTVLASVFIILRLTCKRINQRRTLWWDDYILIACWAVIIANDVVLTILVTEFKLGRHSWEMEIADHKKFWVTIGARGSLIITAIVWAKTSFAVTLLRLTEGPTKHLLWFLIITMNIAMGGSAIAPWIQCTPVKASWDKTIEAKCWPLDALNKLWMATGGYSAAIDFTLAVIPWTFLYGMSLKKTEKWGILIAMSMSVIAGVVAIVKCIKLPALLGGDLYDGVEAMIWDVTEATVTMTACCIPALRVLVRDVKKAGDSENPYNEQAGISLPTIHVSRRMSRASRSGYIPTR</sequence>
<reference evidence="8" key="2">
    <citation type="submission" date="2023-05" db="EMBL/GenBank/DDBJ databases">
        <authorList>
            <consortium name="Lawrence Berkeley National Laboratory"/>
            <person name="Steindorff A."/>
            <person name="Hensen N."/>
            <person name="Bonometti L."/>
            <person name="Westerberg I."/>
            <person name="Brannstrom I.O."/>
            <person name="Guillou S."/>
            <person name="Cros-Aarteil S."/>
            <person name="Calhoun S."/>
            <person name="Haridas S."/>
            <person name="Kuo A."/>
            <person name="Mondo S."/>
            <person name="Pangilinan J."/>
            <person name="Riley R."/>
            <person name="Labutti K."/>
            <person name="Andreopoulos B."/>
            <person name="Lipzen A."/>
            <person name="Chen C."/>
            <person name="Yanf M."/>
            <person name="Daum C."/>
            <person name="Ng V."/>
            <person name="Clum A."/>
            <person name="Ohm R."/>
            <person name="Martin F."/>
            <person name="Silar P."/>
            <person name="Natvig D."/>
            <person name="Lalanne C."/>
            <person name="Gautier V."/>
            <person name="Ament-Velasquez S.L."/>
            <person name="Kruys A."/>
            <person name="Hutchinson M.I."/>
            <person name="Powell A.J."/>
            <person name="Barry K."/>
            <person name="Miller A.N."/>
            <person name="Grigoriev I.V."/>
            <person name="Debuchy R."/>
            <person name="Gladieux P."/>
            <person name="Thoren M.H."/>
            <person name="Johannesson H."/>
        </authorList>
    </citation>
    <scope>NUCLEOTIDE SEQUENCE</scope>
    <source>
        <strain evidence="8">CBS 990.96</strain>
    </source>
</reference>
<dbReference type="Proteomes" id="UP001301958">
    <property type="component" value="Unassembled WGS sequence"/>
</dbReference>
<keyword evidence="9" id="KW-1185">Reference proteome</keyword>
<reference evidence="8" key="1">
    <citation type="journal article" date="2023" name="Mol. Phylogenet. Evol.">
        <title>Genome-scale phylogeny and comparative genomics of the fungal order Sordariales.</title>
        <authorList>
            <person name="Hensen N."/>
            <person name="Bonometti L."/>
            <person name="Westerberg I."/>
            <person name="Brannstrom I.O."/>
            <person name="Guillou S."/>
            <person name="Cros-Aarteil S."/>
            <person name="Calhoun S."/>
            <person name="Haridas S."/>
            <person name="Kuo A."/>
            <person name="Mondo S."/>
            <person name="Pangilinan J."/>
            <person name="Riley R."/>
            <person name="LaButti K."/>
            <person name="Andreopoulos B."/>
            <person name="Lipzen A."/>
            <person name="Chen C."/>
            <person name="Yan M."/>
            <person name="Daum C."/>
            <person name="Ng V."/>
            <person name="Clum A."/>
            <person name="Steindorff A."/>
            <person name="Ohm R.A."/>
            <person name="Martin F."/>
            <person name="Silar P."/>
            <person name="Natvig D.O."/>
            <person name="Lalanne C."/>
            <person name="Gautier V."/>
            <person name="Ament-Velasquez S.L."/>
            <person name="Kruys A."/>
            <person name="Hutchinson M.I."/>
            <person name="Powell A.J."/>
            <person name="Barry K."/>
            <person name="Miller A.N."/>
            <person name="Grigoriev I.V."/>
            <person name="Debuchy R."/>
            <person name="Gladieux P."/>
            <person name="Hiltunen Thoren M."/>
            <person name="Johannesson H."/>
        </authorList>
    </citation>
    <scope>NUCLEOTIDE SEQUENCE</scope>
    <source>
        <strain evidence="8">CBS 990.96</strain>
    </source>
</reference>
<feature type="transmembrane region" description="Helical" evidence="6">
    <location>
        <begin position="57"/>
        <end position="80"/>
    </location>
</feature>
<dbReference type="InterPro" id="IPR049326">
    <property type="entry name" value="Rhodopsin_dom_fungi"/>
</dbReference>
<evidence type="ECO:0000256" key="4">
    <source>
        <dbReference type="ARBA" id="ARBA00023136"/>
    </source>
</evidence>
<evidence type="ECO:0000256" key="3">
    <source>
        <dbReference type="ARBA" id="ARBA00022989"/>
    </source>
</evidence>
<evidence type="ECO:0000259" key="7">
    <source>
        <dbReference type="Pfam" id="PF20684"/>
    </source>
</evidence>
<gene>
    <name evidence="8" type="ORF">QBC38DRAFT_511481</name>
</gene>
<dbReference type="InterPro" id="IPR052337">
    <property type="entry name" value="SAT4-like"/>
</dbReference>
<feature type="transmembrane region" description="Helical" evidence="6">
    <location>
        <begin position="184"/>
        <end position="206"/>
    </location>
</feature>
<name>A0AAN7BK90_9PEZI</name>
<comment type="subcellular location">
    <subcellularLocation>
        <location evidence="1">Membrane</location>
        <topology evidence="1">Multi-pass membrane protein</topology>
    </subcellularLocation>
</comment>
<evidence type="ECO:0000313" key="9">
    <source>
        <dbReference type="Proteomes" id="UP001301958"/>
    </source>
</evidence>
<dbReference type="PANTHER" id="PTHR33048:SF42">
    <property type="entry name" value="INTEGRAL MEMBRANE PROTEIN"/>
    <property type="match status" value="1"/>
</dbReference>
<organism evidence="8 9">
    <name type="scientific">Podospora fimiseda</name>
    <dbReference type="NCBI Taxonomy" id="252190"/>
    <lineage>
        <taxon>Eukaryota</taxon>
        <taxon>Fungi</taxon>
        <taxon>Dikarya</taxon>
        <taxon>Ascomycota</taxon>
        <taxon>Pezizomycotina</taxon>
        <taxon>Sordariomycetes</taxon>
        <taxon>Sordariomycetidae</taxon>
        <taxon>Sordariales</taxon>
        <taxon>Podosporaceae</taxon>
        <taxon>Podospora</taxon>
    </lineage>
</organism>
<dbReference type="Pfam" id="PF20684">
    <property type="entry name" value="Fung_rhodopsin"/>
    <property type="match status" value="1"/>
</dbReference>